<protein>
    <submittedName>
        <fullName evidence="4">Cyclin-G2</fullName>
    </submittedName>
</protein>
<dbReference type="EMBL" id="CM014088">
    <property type="protein sequence ID" value="TKS78438.1"/>
    <property type="molecule type" value="Genomic_DNA"/>
</dbReference>
<dbReference type="InterPro" id="IPR036915">
    <property type="entry name" value="Cyclin-like_sf"/>
</dbReference>
<dbReference type="AlphaFoldDB" id="A0A4U5UUJ2"/>
<feature type="compositionally biased region" description="Acidic residues" evidence="2">
    <location>
        <begin position="187"/>
        <end position="202"/>
    </location>
</feature>
<dbReference type="Proteomes" id="UP000298787">
    <property type="component" value="Chromosome 11"/>
</dbReference>
<evidence type="ECO:0000256" key="2">
    <source>
        <dbReference type="SAM" id="MobiDB-lite"/>
    </source>
</evidence>
<feature type="region of interest" description="Disordered" evidence="2">
    <location>
        <begin position="183"/>
        <end position="217"/>
    </location>
</feature>
<proteinExistence type="predicted"/>
<dbReference type="SUPFAM" id="SSF47954">
    <property type="entry name" value="Cyclin-like"/>
    <property type="match status" value="1"/>
</dbReference>
<gene>
    <name evidence="4" type="ORF">D9C73_012736</name>
</gene>
<evidence type="ECO:0000259" key="3">
    <source>
        <dbReference type="Pfam" id="PF00134"/>
    </source>
</evidence>
<keyword evidence="5" id="KW-1185">Reference proteome</keyword>
<dbReference type="STRING" id="240159.A0A4U5UUJ2"/>
<accession>A0A4U5UUJ2</accession>
<sequence length="229" mass="25604">MRDLQAIDSLLLKELKSCCAKEYNFLPRETGLKLMESASTEVQPKHLPCIGVCCLHIAAKMIEEESNVSPTHELIRISQSKFTVSDLCRMEKIISAKLSVEPEAVTALTFLHLYYSAFTSLSARRLADSELLHWKELVAKCMTDYCSSECNKPDNKKLVWIVSRRTAQNLQANHFSVPGLPTIPEGSWDESESEDSCEDMSCGEDSPWGSPGSDAEGAFFPTTFLKCRK</sequence>
<feature type="domain" description="Cyclin N-terminal" evidence="3">
    <location>
        <begin position="39"/>
        <end position="98"/>
    </location>
</feature>
<name>A0A4U5UUJ2_COLLU</name>
<dbReference type="InterPro" id="IPR039361">
    <property type="entry name" value="Cyclin"/>
</dbReference>
<dbReference type="InterPro" id="IPR006671">
    <property type="entry name" value="Cyclin_N"/>
</dbReference>
<reference evidence="4 5" key="1">
    <citation type="submission" date="2019-01" db="EMBL/GenBank/DDBJ databases">
        <title>Genome Assembly of Collichthys lucidus.</title>
        <authorList>
            <person name="Cai M."/>
            <person name="Xiao S."/>
        </authorList>
    </citation>
    <scope>NUCLEOTIDE SEQUENCE [LARGE SCALE GENOMIC DNA]</scope>
    <source>
        <strain evidence="4">JT15FE1705JMU</strain>
        <tissue evidence="4">Muscle</tissue>
    </source>
</reference>
<comment type="function">
    <text evidence="1">Essential for the control of the cell cycle at the G2/M (mitosis) transition.</text>
</comment>
<organism evidence="4 5">
    <name type="scientific">Collichthys lucidus</name>
    <name type="common">Big head croaker</name>
    <name type="synonym">Sciaena lucida</name>
    <dbReference type="NCBI Taxonomy" id="240159"/>
    <lineage>
        <taxon>Eukaryota</taxon>
        <taxon>Metazoa</taxon>
        <taxon>Chordata</taxon>
        <taxon>Craniata</taxon>
        <taxon>Vertebrata</taxon>
        <taxon>Euteleostomi</taxon>
        <taxon>Actinopterygii</taxon>
        <taxon>Neopterygii</taxon>
        <taxon>Teleostei</taxon>
        <taxon>Neoteleostei</taxon>
        <taxon>Acanthomorphata</taxon>
        <taxon>Eupercaria</taxon>
        <taxon>Sciaenidae</taxon>
        <taxon>Collichthys</taxon>
    </lineage>
</organism>
<evidence type="ECO:0000256" key="1">
    <source>
        <dbReference type="ARBA" id="ARBA00003222"/>
    </source>
</evidence>
<evidence type="ECO:0000313" key="5">
    <source>
        <dbReference type="Proteomes" id="UP000298787"/>
    </source>
</evidence>
<dbReference type="Pfam" id="PF00134">
    <property type="entry name" value="Cyclin_N"/>
    <property type="match status" value="1"/>
</dbReference>
<dbReference type="Gene3D" id="1.10.472.10">
    <property type="entry name" value="Cyclin-like"/>
    <property type="match status" value="1"/>
</dbReference>
<dbReference type="PANTHER" id="PTHR10177">
    <property type="entry name" value="CYCLINS"/>
    <property type="match status" value="1"/>
</dbReference>
<evidence type="ECO:0000313" key="4">
    <source>
        <dbReference type="EMBL" id="TKS78438.1"/>
    </source>
</evidence>